<feature type="transmembrane region" description="Helical" evidence="6">
    <location>
        <begin position="59"/>
        <end position="82"/>
    </location>
</feature>
<dbReference type="Proteomes" id="UP000695000">
    <property type="component" value="Unplaced"/>
</dbReference>
<feature type="transmembrane region" description="Helical" evidence="6">
    <location>
        <begin position="94"/>
        <end position="113"/>
    </location>
</feature>
<reference evidence="9" key="1">
    <citation type="submission" date="2025-08" db="UniProtKB">
        <authorList>
            <consortium name="RefSeq"/>
        </authorList>
    </citation>
    <scope>IDENTIFICATION</scope>
</reference>
<evidence type="ECO:0000259" key="7">
    <source>
        <dbReference type="PROSITE" id="PS50259"/>
    </source>
</evidence>
<evidence type="ECO:0000256" key="1">
    <source>
        <dbReference type="ARBA" id="ARBA00004141"/>
    </source>
</evidence>
<evidence type="ECO:0000256" key="5">
    <source>
        <dbReference type="ARBA" id="ARBA00023180"/>
    </source>
</evidence>
<feature type="transmembrane region" description="Helical" evidence="6">
    <location>
        <begin position="220"/>
        <end position="239"/>
    </location>
</feature>
<evidence type="ECO:0000313" key="9">
    <source>
        <dbReference type="RefSeq" id="XP_017781228.1"/>
    </source>
</evidence>
<proteinExistence type="predicted"/>
<evidence type="ECO:0000256" key="6">
    <source>
        <dbReference type="SAM" id="Phobius"/>
    </source>
</evidence>
<keyword evidence="3 6" id="KW-1133">Transmembrane helix</keyword>
<keyword evidence="8" id="KW-1185">Reference proteome</keyword>
<feature type="transmembrane region" description="Helical" evidence="6">
    <location>
        <begin position="158"/>
        <end position="177"/>
    </location>
</feature>
<protein>
    <submittedName>
        <fullName evidence="9">Metabotropic glutamate receptor</fullName>
    </submittedName>
</protein>
<evidence type="ECO:0000256" key="3">
    <source>
        <dbReference type="ARBA" id="ARBA00022989"/>
    </source>
</evidence>
<comment type="subcellular location">
    <subcellularLocation>
        <location evidence="1">Membrane</location>
        <topology evidence="1">Multi-pass membrane protein</topology>
    </subcellularLocation>
</comment>
<name>A0ABM1N328_NICVS</name>
<feature type="transmembrane region" description="Helical" evidence="6">
    <location>
        <begin position="25"/>
        <end position="47"/>
    </location>
</feature>
<dbReference type="PROSITE" id="PS50259">
    <property type="entry name" value="G_PROTEIN_RECEP_F3_4"/>
    <property type="match status" value="1"/>
</dbReference>
<dbReference type="Pfam" id="PF00003">
    <property type="entry name" value="7tm_3"/>
    <property type="match status" value="1"/>
</dbReference>
<keyword evidence="2 6" id="KW-0812">Transmembrane</keyword>
<dbReference type="RefSeq" id="XP_017781228.1">
    <property type="nucleotide sequence ID" value="XM_017925739.1"/>
</dbReference>
<organism evidence="8 9">
    <name type="scientific">Nicrophorus vespilloides</name>
    <name type="common">Boreal carrion beetle</name>
    <dbReference type="NCBI Taxonomy" id="110193"/>
    <lineage>
        <taxon>Eukaryota</taxon>
        <taxon>Metazoa</taxon>
        <taxon>Ecdysozoa</taxon>
        <taxon>Arthropoda</taxon>
        <taxon>Hexapoda</taxon>
        <taxon>Insecta</taxon>
        <taxon>Pterygota</taxon>
        <taxon>Neoptera</taxon>
        <taxon>Endopterygota</taxon>
        <taxon>Coleoptera</taxon>
        <taxon>Polyphaga</taxon>
        <taxon>Staphyliniformia</taxon>
        <taxon>Silphidae</taxon>
        <taxon>Nicrophorinae</taxon>
        <taxon>Nicrophorus</taxon>
    </lineage>
</organism>
<evidence type="ECO:0000256" key="4">
    <source>
        <dbReference type="ARBA" id="ARBA00023136"/>
    </source>
</evidence>
<evidence type="ECO:0000256" key="2">
    <source>
        <dbReference type="ARBA" id="ARBA00022692"/>
    </source>
</evidence>
<keyword evidence="5" id="KW-0325">Glycoprotein</keyword>
<feature type="transmembrane region" description="Helical" evidence="6">
    <location>
        <begin position="189"/>
        <end position="208"/>
    </location>
</feature>
<dbReference type="CDD" id="cd13953">
    <property type="entry name" value="7tm_classC_mGluR-like"/>
    <property type="match status" value="1"/>
</dbReference>
<dbReference type="PANTHER" id="PTHR24060">
    <property type="entry name" value="METABOTROPIC GLUTAMATE RECEPTOR"/>
    <property type="match status" value="1"/>
</dbReference>
<keyword evidence="4 6" id="KW-0472">Membrane</keyword>
<keyword evidence="9" id="KW-0675">Receptor</keyword>
<accession>A0ABM1N328</accession>
<gene>
    <name evidence="9" type="primary">LOC108566043</name>
</gene>
<dbReference type="InterPro" id="IPR050726">
    <property type="entry name" value="mGluR"/>
</dbReference>
<evidence type="ECO:0000313" key="8">
    <source>
        <dbReference type="Proteomes" id="UP000695000"/>
    </source>
</evidence>
<feature type="domain" description="G-protein coupled receptors family 3 profile" evidence="7">
    <location>
        <begin position="27"/>
        <end position="261"/>
    </location>
</feature>
<dbReference type="GeneID" id="108566043"/>
<sequence length="339" mass="37955">MVSIICFELFIICKAYKLSSSHRNIFLGQILLLGLFLCASVSVVLTLTPTIVSCSVVRFGIGVSYALVFASLLVKCVFLISLNSGVYLPAAYQALLLAFSILIQVAISGQWLISNPPAVESVVYERFITERKHNMLFTAKDLEKPEISKRCQTGYTDLLFSLIYVVFLIIFVSVLAIKARHVRNNYRESTYIGLSVGCSVPTWLVWMLSGFLVNERHRDACLALGLLISSFVIFSVMFMSKSRRLIALGSNGVYKEDRDDQFSSISRTGSRYSPSFFHYQPGDLRHQYIYQNKGIQATHSNPDLGTDDGNVYTTLEPTLSSNPNVYFYCSNGVHPGMIY</sequence>
<dbReference type="InterPro" id="IPR017978">
    <property type="entry name" value="GPCR_3_C"/>
</dbReference>